<accession>A0ABQ4KE41</accession>
<evidence type="ECO:0000259" key="1">
    <source>
        <dbReference type="Pfam" id="PF01408"/>
    </source>
</evidence>
<evidence type="ECO:0000313" key="4">
    <source>
        <dbReference type="Proteomes" id="UP000679950"/>
    </source>
</evidence>
<dbReference type="EMBL" id="BORB01000003">
    <property type="protein sequence ID" value="GIN56240.1"/>
    <property type="molecule type" value="Genomic_DNA"/>
</dbReference>
<dbReference type="PANTHER" id="PTHR43377">
    <property type="entry name" value="BILIVERDIN REDUCTASE A"/>
    <property type="match status" value="1"/>
</dbReference>
<evidence type="ECO:0000313" key="3">
    <source>
        <dbReference type="EMBL" id="GIN56240.1"/>
    </source>
</evidence>
<dbReference type="Pfam" id="PF22725">
    <property type="entry name" value="GFO_IDH_MocA_C3"/>
    <property type="match status" value="1"/>
</dbReference>
<dbReference type="PANTHER" id="PTHR43377:SF1">
    <property type="entry name" value="BILIVERDIN REDUCTASE A"/>
    <property type="match status" value="1"/>
</dbReference>
<dbReference type="InterPro" id="IPR036291">
    <property type="entry name" value="NAD(P)-bd_dom_sf"/>
</dbReference>
<name>A0ABQ4KE41_9BACI</name>
<comment type="caution">
    <text evidence="3">The sequence shown here is derived from an EMBL/GenBank/DDBJ whole genome shotgun (WGS) entry which is preliminary data.</text>
</comment>
<feature type="domain" description="Gfo/Idh/MocA-like oxidoreductase N-terminal" evidence="1">
    <location>
        <begin position="4"/>
        <end position="122"/>
    </location>
</feature>
<dbReference type="Pfam" id="PF01408">
    <property type="entry name" value="GFO_IDH_MocA"/>
    <property type="match status" value="1"/>
</dbReference>
<feature type="domain" description="GFO/IDH/MocA-like oxidoreductase" evidence="2">
    <location>
        <begin position="132"/>
        <end position="274"/>
    </location>
</feature>
<dbReference type="SUPFAM" id="SSF51735">
    <property type="entry name" value="NAD(P)-binding Rossmann-fold domains"/>
    <property type="match status" value="1"/>
</dbReference>
<dbReference type="InterPro" id="IPR051450">
    <property type="entry name" value="Gfo/Idh/MocA_Oxidoreductases"/>
</dbReference>
<dbReference type="InterPro" id="IPR000683">
    <property type="entry name" value="Gfo/Idh/MocA-like_OxRdtase_N"/>
</dbReference>
<organism evidence="3 4">
    <name type="scientific">Lederbergia ruris</name>
    <dbReference type="NCBI Taxonomy" id="217495"/>
    <lineage>
        <taxon>Bacteria</taxon>
        <taxon>Bacillati</taxon>
        <taxon>Bacillota</taxon>
        <taxon>Bacilli</taxon>
        <taxon>Bacillales</taxon>
        <taxon>Bacillaceae</taxon>
        <taxon>Lederbergia</taxon>
    </lineage>
</organism>
<dbReference type="SUPFAM" id="SSF55347">
    <property type="entry name" value="Glyceraldehyde-3-phosphate dehydrogenase-like, C-terminal domain"/>
    <property type="match status" value="1"/>
</dbReference>
<dbReference type="RefSeq" id="WP_212965429.1">
    <property type="nucleotide sequence ID" value="NZ_BORB01000003.1"/>
</dbReference>
<protein>
    <submittedName>
        <fullName evidence="3">Oxidoreductase</fullName>
    </submittedName>
</protein>
<dbReference type="Gene3D" id="3.40.50.720">
    <property type="entry name" value="NAD(P)-binding Rossmann-like Domain"/>
    <property type="match status" value="1"/>
</dbReference>
<proteinExistence type="predicted"/>
<evidence type="ECO:0000259" key="2">
    <source>
        <dbReference type="Pfam" id="PF22725"/>
    </source>
</evidence>
<dbReference type="Gene3D" id="3.30.360.10">
    <property type="entry name" value="Dihydrodipicolinate Reductase, domain 2"/>
    <property type="match status" value="1"/>
</dbReference>
<sequence>MKKVKVAVIGCGTIAPSHIKAYTENERAEVKYLVDIRPERAETLAERFNVPNTMGNFRHILNDEEVEAVSICTPNDTHAEIAIACLDAGKHVLCEKPAAINMDQVNAMKAAADRNNRILNIGVVNRYNTAVNKIKDLIDNGELGKVYHVYCSFRAHRSIPGLGGPFTTKSKSGGGVLIDWGVHYLDLIFYSLGQPKILTVSGTAHSELAKNMKDYTYLNMWAGPPDYNGIYDVDDFVTGLIRTSGPTVSLNGAWAQNIGESATFVEFLGDKAGIKWQYGGDFKIYSAKDGVLYETIPSYTKADMFYEEIDGFIQSAMSNVKSRSNIDNVLVTSEVMEALYTSSEKGREIVL</sequence>
<dbReference type="InterPro" id="IPR055170">
    <property type="entry name" value="GFO_IDH_MocA-like_dom"/>
</dbReference>
<dbReference type="Proteomes" id="UP000679950">
    <property type="component" value="Unassembled WGS sequence"/>
</dbReference>
<keyword evidence="4" id="KW-1185">Reference proteome</keyword>
<gene>
    <name evidence="3" type="ORF">J8TS2_05590</name>
</gene>
<reference evidence="3 4" key="1">
    <citation type="submission" date="2021-03" db="EMBL/GenBank/DDBJ databases">
        <title>Antimicrobial resistance genes in bacteria isolated from Japanese honey, and their potential for conferring macrolide and lincosamide resistance in the American foulbrood pathogen Paenibacillus larvae.</title>
        <authorList>
            <person name="Okamoto M."/>
            <person name="Kumagai M."/>
            <person name="Kanamori H."/>
            <person name="Takamatsu D."/>
        </authorList>
    </citation>
    <scope>NUCLEOTIDE SEQUENCE [LARGE SCALE GENOMIC DNA]</scope>
    <source>
        <strain evidence="3 4">J8TS2</strain>
    </source>
</reference>